<proteinExistence type="predicted"/>
<gene>
    <name evidence="2" type="ORF">HUB98_18035</name>
</gene>
<keyword evidence="3" id="KW-1185">Reference proteome</keyword>
<dbReference type="EMBL" id="CP054614">
    <property type="protein sequence ID" value="QKS58002.1"/>
    <property type="molecule type" value="Genomic_DNA"/>
</dbReference>
<dbReference type="InterPro" id="IPR051908">
    <property type="entry name" value="Ribosomal_N-acetyltransferase"/>
</dbReference>
<feature type="domain" description="N-acetyltransferase" evidence="1">
    <location>
        <begin position="22"/>
        <end position="70"/>
    </location>
</feature>
<dbReference type="Pfam" id="PF13302">
    <property type="entry name" value="Acetyltransf_3"/>
    <property type="match status" value="1"/>
</dbReference>
<dbReference type="InterPro" id="IPR016181">
    <property type="entry name" value="Acyl_CoA_acyltransferase"/>
</dbReference>
<evidence type="ECO:0000259" key="1">
    <source>
        <dbReference type="Pfam" id="PF13302"/>
    </source>
</evidence>
<dbReference type="Gene3D" id="3.40.630.30">
    <property type="match status" value="1"/>
</dbReference>
<dbReference type="SUPFAM" id="SSF55729">
    <property type="entry name" value="Acyl-CoA N-acyltransferases (Nat)"/>
    <property type="match status" value="1"/>
</dbReference>
<reference evidence="2 3" key="1">
    <citation type="submission" date="2020-06" db="EMBL/GenBank/DDBJ databases">
        <title>Complete genome of Paenibacillus barcinonensis KACC11450.</title>
        <authorList>
            <person name="Kim M."/>
            <person name="Park Y.-J."/>
            <person name="Shin J.-H."/>
        </authorList>
    </citation>
    <scope>NUCLEOTIDE SEQUENCE [LARGE SCALE GENOMIC DNA]</scope>
    <source>
        <strain evidence="2 3">KACC11450</strain>
    </source>
</reference>
<protein>
    <submittedName>
        <fullName evidence="2">GNAT family N-acetyltransferase</fullName>
    </submittedName>
</protein>
<dbReference type="InterPro" id="IPR000182">
    <property type="entry name" value="GNAT_dom"/>
</dbReference>
<dbReference type="Proteomes" id="UP000509327">
    <property type="component" value="Chromosome"/>
</dbReference>
<dbReference type="PANTHER" id="PTHR43441">
    <property type="entry name" value="RIBOSOMAL-PROTEIN-SERINE ACETYLTRANSFERASE"/>
    <property type="match status" value="1"/>
</dbReference>
<dbReference type="RefSeq" id="WP_110898848.1">
    <property type="nucleotide sequence ID" value="NZ_CP054614.1"/>
</dbReference>
<evidence type="ECO:0000313" key="2">
    <source>
        <dbReference type="EMBL" id="QKS58002.1"/>
    </source>
</evidence>
<accession>A0ABX6Q7H7</accession>
<sequence length="100" mass="11822">MGHFLFISSRCRTSYYNPSSEKAQGNGIVTKCIKTIIKYLFEDLNINRIEIHVAANNLKSIAITKRLGFTQESIKHDGQWLYDHYEDLIIFRILKREWEQ</sequence>
<evidence type="ECO:0000313" key="3">
    <source>
        <dbReference type="Proteomes" id="UP000509327"/>
    </source>
</evidence>
<organism evidence="2 3">
    <name type="scientific">Paenibacillus barcinonensis</name>
    <dbReference type="NCBI Taxonomy" id="198119"/>
    <lineage>
        <taxon>Bacteria</taxon>
        <taxon>Bacillati</taxon>
        <taxon>Bacillota</taxon>
        <taxon>Bacilli</taxon>
        <taxon>Bacillales</taxon>
        <taxon>Paenibacillaceae</taxon>
        <taxon>Paenibacillus</taxon>
    </lineage>
</organism>
<dbReference type="PANTHER" id="PTHR43441:SF12">
    <property type="entry name" value="RIBOSOMAL N-ACETYLTRANSFERASE YDAF-RELATED"/>
    <property type="match status" value="1"/>
</dbReference>
<name>A0ABX6Q7H7_PAEBA</name>